<evidence type="ECO:0000313" key="3">
    <source>
        <dbReference type="Proteomes" id="UP000033111"/>
    </source>
</evidence>
<dbReference type="AlphaFoldDB" id="A0A0E3P0M6"/>
<name>A0A0E3P0M6_9EURY</name>
<gene>
    <name evidence="2" type="ORF">MSSIT_0043</name>
</gene>
<keyword evidence="3" id="KW-1185">Reference proteome</keyword>
<sequence length="376" mass="41358">MKKMKTKTKVLFMAVILLTSVVLSGCVGNSAGEEKKGESSSSDSGSSSAKSAVIIVTDDIGREIPVPYPCERTVFLVENAMNSMYAVGGADEISGIGAVWYEDTKAPFFRAIDPSYDEKRLSRGSEQPSTETIATADPQVVFLWASDWGSEDIKAIEETLNTSVYGVYIDSLDDLQRQMKTLSKLIGKEERGEEVIELMNESMEKVTDVTGALSPGEKPTVYWMWGDVYGTAGLNSTANALIERAGGINVLNNWTNETKNVEHPVLNLEALLALDPEVIYMWNNENLDPVNITSGDTVDGIDFSTWSEISAVKNGRVYEISDPFVYDFHSPRLPLAMMHVAKDLHPDKFAALNLTAETDQYYVDVYGVHYPGFEPA</sequence>
<dbReference type="SUPFAM" id="SSF53807">
    <property type="entry name" value="Helical backbone' metal receptor"/>
    <property type="match status" value="1"/>
</dbReference>
<evidence type="ECO:0000259" key="1">
    <source>
        <dbReference type="PROSITE" id="PS50983"/>
    </source>
</evidence>
<reference evidence="2 3" key="1">
    <citation type="submission" date="2014-07" db="EMBL/GenBank/DDBJ databases">
        <title>Methanogenic archaea and the global carbon cycle.</title>
        <authorList>
            <person name="Henriksen J.R."/>
            <person name="Luke J."/>
            <person name="Reinhart S."/>
            <person name="Benedict M.N."/>
            <person name="Youngblut N.D."/>
            <person name="Metcalf M.E."/>
            <person name="Whitaker R.J."/>
            <person name="Metcalf W.W."/>
        </authorList>
    </citation>
    <scope>NUCLEOTIDE SEQUENCE [LARGE SCALE GENOMIC DNA]</scope>
    <source>
        <strain evidence="2 3">T4/M</strain>
    </source>
</reference>
<dbReference type="PATRIC" id="fig|1434120.4.peg.61"/>
<dbReference type="Pfam" id="PF01497">
    <property type="entry name" value="Peripla_BP_2"/>
    <property type="match status" value="1"/>
</dbReference>
<dbReference type="PANTHER" id="PTHR30535">
    <property type="entry name" value="VITAMIN B12-BINDING PROTEIN"/>
    <property type="match status" value="1"/>
</dbReference>
<dbReference type="CDD" id="cd01147">
    <property type="entry name" value="HemV-2"/>
    <property type="match status" value="1"/>
</dbReference>
<organism evidence="2 3">
    <name type="scientific">Methanosarcina siciliae T4/M</name>
    <dbReference type="NCBI Taxonomy" id="1434120"/>
    <lineage>
        <taxon>Archaea</taxon>
        <taxon>Methanobacteriati</taxon>
        <taxon>Methanobacteriota</taxon>
        <taxon>Stenosarchaea group</taxon>
        <taxon>Methanomicrobia</taxon>
        <taxon>Methanosarcinales</taxon>
        <taxon>Methanosarcinaceae</taxon>
        <taxon>Methanosarcina</taxon>
    </lineage>
</organism>
<dbReference type="PANTHER" id="PTHR30535:SF34">
    <property type="entry name" value="MOLYBDATE-BINDING PROTEIN MOLA"/>
    <property type="match status" value="1"/>
</dbReference>
<dbReference type="Gene3D" id="3.40.50.1980">
    <property type="entry name" value="Nitrogenase molybdenum iron protein domain"/>
    <property type="match status" value="2"/>
</dbReference>
<protein>
    <submittedName>
        <fullName evidence="2">Iron ABC transporter, solute-binding protein</fullName>
    </submittedName>
</protein>
<dbReference type="EMBL" id="CP009506">
    <property type="protein sequence ID" value="AKB26762.1"/>
    <property type="molecule type" value="Genomic_DNA"/>
</dbReference>
<dbReference type="PROSITE" id="PS51257">
    <property type="entry name" value="PROKAR_LIPOPROTEIN"/>
    <property type="match status" value="1"/>
</dbReference>
<accession>A0A0E3P0M6</accession>
<dbReference type="Proteomes" id="UP000033111">
    <property type="component" value="Chromosome"/>
</dbReference>
<dbReference type="InterPro" id="IPR050902">
    <property type="entry name" value="ABC_Transporter_SBP"/>
</dbReference>
<dbReference type="HOGENOM" id="CLU_038034_2_5_2"/>
<dbReference type="KEGG" id="msw:MSSIT_0043"/>
<dbReference type="InterPro" id="IPR002491">
    <property type="entry name" value="ABC_transptr_periplasmic_BD"/>
</dbReference>
<dbReference type="PROSITE" id="PS50983">
    <property type="entry name" value="FE_B12_PBP"/>
    <property type="match status" value="1"/>
</dbReference>
<proteinExistence type="predicted"/>
<evidence type="ECO:0000313" key="2">
    <source>
        <dbReference type="EMBL" id="AKB26762.1"/>
    </source>
</evidence>
<feature type="domain" description="Fe/B12 periplasmic-binding" evidence="1">
    <location>
        <begin position="72"/>
        <end position="348"/>
    </location>
</feature>